<reference evidence="1 2" key="1">
    <citation type="submission" date="2015-07" db="EMBL/GenBank/DDBJ databases">
        <authorList>
            <person name="Noorani M."/>
        </authorList>
    </citation>
    <scope>NUCLEOTIDE SEQUENCE [LARGE SCALE GENOMIC DNA]</scope>
    <source>
        <strain evidence="1 2">KCTC 42284</strain>
    </source>
</reference>
<dbReference type="KEGG" id="wma:WM2015_1197"/>
<name>A0A0K0XVC7_9GAMM</name>
<evidence type="ECO:0000313" key="1">
    <source>
        <dbReference type="EMBL" id="AKS41571.1"/>
    </source>
</evidence>
<dbReference type="EMBL" id="CP012154">
    <property type="protein sequence ID" value="AKS41571.1"/>
    <property type="molecule type" value="Genomic_DNA"/>
</dbReference>
<sequence length="392" mass="44307">MRMPSRGQWLLILGVAVVAALIGIYVATGEYREQRVYDPTNGRLRVEKLHIAQRWLERQGLTTQSLNHLQGLDGLPALNRVLILADPLGRQTRLESNQIRQWLQRGGHLIAIAPFNAMIGEPASDLNPFEIEACFDCLQGDHEGTPSDKPLPVSPVTNERRQLLPGMSDQPLQLWTQAGLRIQRTGPKLDLRKSSNGVPLIANYSYGAGRITLLADRDWLVNDRMIEADHARLLLALVDGQPEEVYLQHYSIPGGLLGWLWRQAPALWTALIMLLALWLWSKLPRLGPILADPDLRGSQIRAHLLATARFDWRHNRARRLVAALDEELAGRARYRFPDWNDLDLNARGQRLARLCPELSETAIAALLRRDPMPDADRLIELVTIQQRLIHAL</sequence>
<dbReference type="InterPro" id="IPR029062">
    <property type="entry name" value="Class_I_gatase-like"/>
</dbReference>
<dbReference type="SUPFAM" id="SSF52317">
    <property type="entry name" value="Class I glutamine amidotransferase-like"/>
    <property type="match status" value="1"/>
</dbReference>
<dbReference type="RefSeq" id="WP_156200940.1">
    <property type="nucleotide sequence ID" value="NZ_CP012154.1"/>
</dbReference>
<protein>
    <submittedName>
        <fullName evidence="1">Uncharacterized protein</fullName>
    </submittedName>
</protein>
<keyword evidence="2" id="KW-1185">Reference proteome</keyword>
<gene>
    <name evidence="1" type="ORF">WM2015_1197</name>
</gene>
<dbReference type="AlphaFoldDB" id="A0A0K0XVC7"/>
<dbReference type="InterPro" id="IPR025646">
    <property type="entry name" value="DUF4350"/>
</dbReference>
<proteinExistence type="predicted"/>
<dbReference type="Pfam" id="PF14258">
    <property type="entry name" value="DUF4350"/>
    <property type="match status" value="1"/>
</dbReference>
<dbReference type="STRING" id="1579979.WM2015_1197"/>
<dbReference type="OrthoDB" id="6638317at2"/>
<accession>A0A0K0XVC7</accession>
<evidence type="ECO:0000313" key="2">
    <source>
        <dbReference type="Proteomes" id="UP000066624"/>
    </source>
</evidence>
<dbReference type="Gene3D" id="3.40.50.880">
    <property type="match status" value="1"/>
</dbReference>
<organism evidence="1 2">
    <name type="scientific">Wenzhouxiangella marina</name>
    <dbReference type="NCBI Taxonomy" id="1579979"/>
    <lineage>
        <taxon>Bacteria</taxon>
        <taxon>Pseudomonadati</taxon>
        <taxon>Pseudomonadota</taxon>
        <taxon>Gammaproteobacteria</taxon>
        <taxon>Chromatiales</taxon>
        <taxon>Wenzhouxiangellaceae</taxon>
        <taxon>Wenzhouxiangella</taxon>
    </lineage>
</organism>
<dbReference type="Proteomes" id="UP000066624">
    <property type="component" value="Chromosome"/>
</dbReference>